<dbReference type="PROSITE" id="PS50002">
    <property type="entry name" value="SH3"/>
    <property type="match status" value="1"/>
</dbReference>
<evidence type="ECO:0000256" key="8">
    <source>
        <dbReference type="ARBA" id="ARBA00023157"/>
    </source>
</evidence>
<dbReference type="EMBL" id="GG666545">
    <property type="protein sequence ID" value="EEN57249.1"/>
    <property type="molecule type" value="Genomic_DNA"/>
</dbReference>
<gene>
    <name evidence="16" type="ORF">BRAFLDRAFT_95017</name>
</gene>
<dbReference type="SMART" id="SM00408">
    <property type="entry name" value="IGc2"/>
    <property type="match status" value="2"/>
</dbReference>
<keyword evidence="9" id="KW-0325">Glycoprotein</keyword>
<evidence type="ECO:0000256" key="6">
    <source>
        <dbReference type="ARBA" id="ARBA00022737"/>
    </source>
</evidence>
<sequence>MASGHVFLALSVGISAVFQVTIASLAYVSVTIAQDGIRLTLPTKVNAIVGADVVLPATYTTNQMATVTLVQWSKIDPRDPTKRNRALSYNPARGIWKAIGSYSGRVELEDQASLRLERTSARDAGKFVLEVMTDDLQTMEGSVELVILVPPKVVVGPSKMYVVTRSKTVTLSCSVMDGYPNITSLMWKRGNVPIDTLRLNGPKYSGGNLETPSLTIRYVDRMDAGIYACVVRHPASTKELKANLTLRVLYPASVTRMTESFTAYYGEHVTLQCIAEGIPIPNITWAKDGVHLKSRSSTLASNLRQSTLTIGDVRSNNSGSYKCTAVNSIGAPDTKASFLTTQPPYKGFNMRTIAIVVGVTVGLLWLGLCCFLVVCYMRRRQHQAEKTKFAFYYNMGRRDPSDTDGPPKEVPKLPEKPRNPTPVNTGIRTMRKSKKGQERRYARVLYPYLAIEENELQLEIGDVIEVLEGEDGGWCLGYLRGRIGLFPSNYVMFLSGNDGVCSRCADATLCLFYGSDEKLDLWPTPQIVVNLRVFSILSLFRHYPTP</sequence>
<dbReference type="CDD" id="cd00174">
    <property type="entry name" value="SH3"/>
    <property type="match status" value="1"/>
</dbReference>
<dbReference type="InParanoid" id="C3YR07"/>
<dbReference type="SMART" id="SM00409">
    <property type="entry name" value="IG"/>
    <property type="match status" value="3"/>
</dbReference>
<feature type="domain" description="Ig-like" evidence="15">
    <location>
        <begin position="251"/>
        <end position="339"/>
    </location>
</feature>
<keyword evidence="6" id="KW-0677">Repeat</keyword>
<dbReference type="Gene3D" id="2.30.30.40">
    <property type="entry name" value="SH3 Domains"/>
    <property type="match status" value="1"/>
</dbReference>
<dbReference type="SUPFAM" id="SSF48726">
    <property type="entry name" value="Immunoglobulin"/>
    <property type="match status" value="3"/>
</dbReference>
<dbReference type="PROSITE" id="PS50835">
    <property type="entry name" value="IG_LIKE"/>
    <property type="match status" value="2"/>
</dbReference>
<proteinExistence type="inferred from homology"/>
<dbReference type="InterPro" id="IPR036028">
    <property type="entry name" value="SH3-like_dom_sf"/>
</dbReference>
<dbReference type="Pfam" id="PF07679">
    <property type="entry name" value="I-set"/>
    <property type="match status" value="1"/>
</dbReference>
<accession>C3YR07</accession>
<keyword evidence="4" id="KW-1003">Cell membrane</keyword>
<feature type="domain" description="Ig-like" evidence="15">
    <location>
        <begin position="151"/>
        <end position="245"/>
    </location>
</feature>
<dbReference type="InterPro" id="IPR036179">
    <property type="entry name" value="Ig-like_dom_sf"/>
</dbReference>
<feature type="domain" description="SH3" evidence="14">
    <location>
        <begin position="437"/>
        <end position="496"/>
    </location>
</feature>
<comment type="similarity">
    <text evidence="2">Belongs to the protein kinase superfamily. CAMK Ser/Thr protein kinase family.</text>
</comment>
<evidence type="ECO:0000256" key="12">
    <source>
        <dbReference type="SAM" id="MobiDB-lite"/>
    </source>
</evidence>
<dbReference type="GO" id="GO:0005886">
    <property type="term" value="C:plasma membrane"/>
    <property type="evidence" value="ECO:0007669"/>
    <property type="project" value="UniProtKB-SubCell"/>
</dbReference>
<keyword evidence="13" id="KW-1133">Transmembrane helix</keyword>
<reference evidence="16" key="1">
    <citation type="journal article" date="2008" name="Nature">
        <title>The amphioxus genome and the evolution of the chordate karyotype.</title>
        <authorList>
            <consortium name="US DOE Joint Genome Institute (JGI-PGF)"/>
            <person name="Putnam N.H."/>
            <person name="Butts T."/>
            <person name="Ferrier D.E.K."/>
            <person name="Furlong R.F."/>
            <person name="Hellsten U."/>
            <person name="Kawashima T."/>
            <person name="Robinson-Rechavi M."/>
            <person name="Shoguchi E."/>
            <person name="Terry A."/>
            <person name="Yu J.-K."/>
            <person name="Benito-Gutierrez E.L."/>
            <person name="Dubchak I."/>
            <person name="Garcia-Fernandez J."/>
            <person name="Gibson-Brown J.J."/>
            <person name="Grigoriev I.V."/>
            <person name="Horton A.C."/>
            <person name="de Jong P.J."/>
            <person name="Jurka J."/>
            <person name="Kapitonov V.V."/>
            <person name="Kohara Y."/>
            <person name="Kuroki Y."/>
            <person name="Lindquist E."/>
            <person name="Lucas S."/>
            <person name="Osoegawa K."/>
            <person name="Pennacchio L.A."/>
            <person name="Salamov A.A."/>
            <person name="Satou Y."/>
            <person name="Sauka-Spengler T."/>
            <person name="Schmutz J."/>
            <person name="Shin-I T."/>
            <person name="Toyoda A."/>
            <person name="Bronner-Fraser M."/>
            <person name="Fujiyama A."/>
            <person name="Holland L.Z."/>
            <person name="Holland P.W.H."/>
            <person name="Satoh N."/>
            <person name="Rokhsar D.S."/>
        </authorList>
    </citation>
    <scope>NUCLEOTIDE SEQUENCE [LARGE SCALE GENOMIC DNA]</scope>
    <source>
        <strain evidence="16">S238N-H82</strain>
        <tissue evidence="16">Testes</tissue>
    </source>
</reference>
<organism>
    <name type="scientific">Branchiostoma floridae</name>
    <name type="common">Florida lancelet</name>
    <name type="synonym">Amphioxus</name>
    <dbReference type="NCBI Taxonomy" id="7739"/>
    <lineage>
        <taxon>Eukaryota</taxon>
        <taxon>Metazoa</taxon>
        <taxon>Chordata</taxon>
        <taxon>Cephalochordata</taxon>
        <taxon>Leptocardii</taxon>
        <taxon>Amphioxiformes</taxon>
        <taxon>Branchiostomatidae</taxon>
        <taxon>Branchiostoma</taxon>
    </lineage>
</organism>
<evidence type="ECO:0000259" key="14">
    <source>
        <dbReference type="PROSITE" id="PS50002"/>
    </source>
</evidence>
<name>C3YR07_BRAFL</name>
<keyword evidence="8" id="KW-1015">Disulfide bond</keyword>
<dbReference type="SMART" id="SM00326">
    <property type="entry name" value="SH3"/>
    <property type="match status" value="1"/>
</dbReference>
<evidence type="ECO:0000256" key="13">
    <source>
        <dbReference type="SAM" id="Phobius"/>
    </source>
</evidence>
<dbReference type="CDD" id="cd00096">
    <property type="entry name" value="Ig"/>
    <property type="match status" value="1"/>
</dbReference>
<feature type="transmembrane region" description="Helical" evidence="13">
    <location>
        <begin position="353"/>
        <end position="376"/>
    </location>
</feature>
<dbReference type="FunFam" id="2.60.40.10:FF:000005">
    <property type="entry name" value="Neuronal cell adhesion molecule"/>
    <property type="match status" value="1"/>
</dbReference>
<dbReference type="InterPro" id="IPR013098">
    <property type="entry name" value="Ig_I-set"/>
</dbReference>
<keyword evidence="13" id="KW-0812">Transmembrane</keyword>
<dbReference type="InterPro" id="IPR050831">
    <property type="entry name" value="CEA_cell_adhesion"/>
</dbReference>
<feature type="region of interest" description="Disordered" evidence="12">
    <location>
        <begin position="399"/>
        <end position="427"/>
    </location>
</feature>
<keyword evidence="10" id="KW-0393">Immunoglobulin domain</keyword>
<comment type="subcellular location">
    <subcellularLocation>
        <location evidence="1">Cell membrane</location>
    </subcellularLocation>
</comment>
<evidence type="ECO:0000256" key="10">
    <source>
        <dbReference type="ARBA" id="ARBA00023319"/>
    </source>
</evidence>
<protein>
    <recommendedName>
        <fullName evidence="17">Hemicentin-1-like</fullName>
    </recommendedName>
</protein>
<dbReference type="InterPro" id="IPR007110">
    <property type="entry name" value="Ig-like_dom"/>
</dbReference>
<dbReference type="FunCoup" id="C3YR07">
    <property type="interactions" value="48"/>
</dbReference>
<evidence type="ECO:0000256" key="5">
    <source>
        <dbReference type="ARBA" id="ARBA00022729"/>
    </source>
</evidence>
<dbReference type="PANTHER" id="PTHR44427">
    <property type="entry name" value="CARCINOEMBRYONIC ANTIGEN-RELATED CELL ADHESION MOLECULE 19"/>
    <property type="match status" value="1"/>
</dbReference>
<dbReference type="Pfam" id="PF14604">
    <property type="entry name" value="SH3_9"/>
    <property type="match status" value="1"/>
</dbReference>
<dbReference type="InterPro" id="IPR013783">
    <property type="entry name" value="Ig-like_fold"/>
</dbReference>
<keyword evidence="3 11" id="KW-0728">SH3 domain</keyword>
<keyword evidence="7 13" id="KW-0472">Membrane</keyword>
<evidence type="ECO:0000256" key="4">
    <source>
        <dbReference type="ARBA" id="ARBA00022475"/>
    </source>
</evidence>
<feature type="compositionally biased region" description="Basic and acidic residues" evidence="12">
    <location>
        <begin position="399"/>
        <end position="418"/>
    </location>
</feature>
<dbReference type="SUPFAM" id="SSF50044">
    <property type="entry name" value="SH3-domain"/>
    <property type="match status" value="1"/>
</dbReference>
<dbReference type="Gene3D" id="2.60.40.10">
    <property type="entry name" value="Immunoglobulins"/>
    <property type="match status" value="3"/>
</dbReference>
<dbReference type="InterPro" id="IPR001452">
    <property type="entry name" value="SH3_domain"/>
</dbReference>
<dbReference type="eggNOG" id="KOG4348">
    <property type="taxonomic scope" value="Eukaryota"/>
</dbReference>
<dbReference type="AlphaFoldDB" id="C3YR07"/>
<evidence type="ECO:0000256" key="3">
    <source>
        <dbReference type="ARBA" id="ARBA00022443"/>
    </source>
</evidence>
<evidence type="ECO:0000313" key="16">
    <source>
        <dbReference type="EMBL" id="EEN57249.1"/>
    </source>
</evidence>
<dbReference type="InterPro" id="IPR003598">
    <property type="entry name" value="Ig_sub2"/>
</dbReference>
<dbReference type="PANTHER" id="PTHR44427:SF5">
    <property type="entry name" value="V-SET AND IMMUNOGLOBULIN DOMAIN-CONTAINING PROTEIN 10-LIKE"/>
    <property type="match status" value="1"/>
</dbReference>
<evidence type="ECO:0000256" key="1">
    <source>
        <dbReference type="ARBA" id="ARBA00004236"/>
    </source>
</evidence>
<evidence type="ECO:0000259" key="15">
    <source>
        <dbReference type="PROSITE" id="PS50835"/>
    </source>
</evidence>
<keyword evidence="5" id="KW-0732">Signal</keyword>
<dbReference type="Pfam" id="PF13927">
    <property type="entry name" value="Ig_3"/>
    <property type="match status" value="1"/>
</dbReference>
<evidence type="ECO:0000256" key="11">
    <source>
        <dbReference type="PROSITE-ProRule" id="PRU00192"/>
    </source>
</evidence>
<evidence type="ECO:0000256" key="7">
    <source>
        <dbReference type="ARBA" id="ARBA00023136"/>
    </source>
</evidence>
<dbReference type="InterPro" id="IPR003599">
    <property type="entry name" value="Ig_sub"/>
</dbReference>
<evidence type="ECO:0000256" key="2">
    <source>
        <dbReference type="ARBA" id="ARBA00006692"/>
    </source>
</evidence>
<evidence type="ECO:0000256" key="9">
    <source>
        <dbReference type="ARBA" id="ARBA00023180"/>
    </source>
</evidence>
<evidence type="ECO:0008006" key="17">
    <source>
        <dbReference type="Google" id="ProtNLM"/>
    </source>
</evidence>